<gene>
    <name evidence="14" type="ORF">KL86SPO_40499</name>
</gene>
<feature type="transmembrane region" description="Helical" evidence="12">
    <location>
        <begin position="38"/>
        <end position="62"/>
    </location>
</feature>
<comment type="subcellular location">
    <subcellularLocation>
        <location evidence="1">Cell membrane</location>
        <topology evidence="1">Multi-pass membrane protein</topology>
    </subcellularLocation>
</comment>
<evidence type="ECO:0000256" key="4">
    <source>
        <dbReference type="ARBA" id="ARBA00022516"/>
    </source>
</evidence>
<organism evidence="14">
    <name type="scientific">uncultured Sporomusa sp</name>
    <dbReference type="NCBI Taxonomy" id="307249"/>
    <lineage>
        <taxon>Bacteria</taxon>
        <taxon>Bacillati</taxon>
        <taxon>Bacillota</taxon>
        <taxon>Negativicutes</taxon>
        <taxon>Selenomonadales</taxon>
        <taxon>Sporomusaceae</taxon>
        <taxon>Sporomusa</taxon>
        <taxon>environmental samples</taxon>
    </lineage>
</organism>
<dbReference type="InterPro" id="IPR000620">
    <property type="entry name" value="EamA_dom"/>
</dbReference>
<dbReference type="Pfam" id="PF00892">
    <property type="entry name" value="EamA"/>
    <property type="match status" value="1"/>
</dbReference>
<keyword evidence="10" id="KW-0443">Lipid metabolism</keyword>
<evidence type="ECO:0000313" key="14">
    <source>
        <dbReference type="EMBL" id="SCM82014.1"/>
    </source>
</evidence>
<keyword evidence="5" id="KW-0997">Cell inner membrane</keyword>
<evidence type="ECO:0000256" key="8">
    <source>
        <dbReference type="ARBA" id="ARBA00022985"/>
    </source>
</evidence>
<dbReference type="Gene3D" id="1.10.3730.20">
    <property type="match status" value="1"/>
</dbReference>
<name>A0A212LWM9_9FIRM</name>
<evidence type="ECO:0000256" key="1">
    <source>
        <dbReference type="ARBA" id="ARBA00004651"/>
    </source>
</evidence>
<reference evidence="14" key="1">
    <citation type="submission" date="2016-08" db="EMBL/GenBank/DDBJ databases">
        <authorList>
            <person name="Seilhamer J.J."/>
        </authorList>
    </citation>
    <scope>NUCLEOTIDE SEQUENCE</scope>
    <source>
        <strain evidence="14">86</strain>
    </source>
</reference>
<sequence>MKEIYIILFSVLLGAVGQIAFKYGATHIPETGSITEKIIAAWPIIGGLFLYGLSTLFWIYALRTVELSYAYPLISLGYVLVFAASYFLFQESISPLRLGGLVLIISGIVLVAKS</sequence>
<feature type="domain" description="EamA" evidence="13">
    <location>
        <begin position="8"/>
        <end position="111"/>
    </location>
</feature>
<dbReference type="SUPFAM" id="SSF103481">
    <property type="entry name" value="Multidrug resistance efflux transporter EmrE"/>
    <property type="match status" value="1"/>
</dbReference>
<evidence type="ECO:0000259" key="13">
    <source>
        <dbReference type="Pfam" id="PF00892"/>
    </source>
</evidence>
<accession>A0A212LWM9</accession>
<evidence type="ECO:0000256" key="2">
    <source>
        <dbReference type="ARBA" id="ARBA00007362"/>
    </source>
</evidence>
<protein>
    <submittedName>
        <fullName evidence="14">Cation and cationic drug transporter</fullName>
    </submittedName>
</protein>
<keyword evidence="9 12" id="KW-1133">Transmembrane helix</keyword>
<dbReference type="InterPro" id="IPR000390">
    <property type="entry name" value="Small_drug/metabolite_transptr"/>
</dbReference>
<evidence type="ECO:0000256" key="12">
    <source>
        <dbReference type="SAM" id="Phobius"/>
    </source>
</evidence>
<comment type="similarity">
    <text evidence="2">Belongs to the EamA transporter family.</text>
</comment>
<evidence type="ECO:0000256" key="11">
    <source>
        <dbReference type="ARBA" id="ARBA00023136"/>
    </source>
</evidence>
<dbReference type="EMBL" id="FMJE01000004">
    <property type="protein sequence ID" value="SCM82014.1"/>
    <property type="molecule type" value="Genomic_DNA"/>
</dbReference>
<dbReference type="GO" id="GO:0009103">
    <property type="term" value="P:lipopolysaccharide biosynthetic process"/>
    <property type="evidence" value="ECO:0007669"/>
    <property type="project" value="UniProtKB-KW"/>
</dbReference>
<evidence type="ECO:0000256" key="7">
    <source>
        <dbReference type="ARBA" id="ARBA00022692"/>
    </source>
</evidence>
<dbReference type="PANTHER" id="PTHR30561:SF9">
    <property type="entry name" value="4-AMINO-4-DEOXY-L-ARABINOSE-PHOSPHOUNDECAPRENOL FLIPPASE SUBUNIT ARNF-RELATED"/>
    <property type="match status" value="1"/>
</dbReference>
<evidence type="ECO:0000256" key="6">
    <source>
        <dbReference type="ARBA" id="ARBA00022556"/>
    </source>
</evidence>
<keyword evidence="4" id="KW-0444">Lipid biosynthesis</keyword>
<feature type="transmembrane region" description="Helical" evidence="12">
    <location>
        <begin position="69"/>
        <end position="89"/>
    </location>
</feature>
<dbReference type="AlphaFoldDB" id="A0A212LWM9"/>
<evidence type="ECO:0000256" key="3">
    <source>
        <dbReference type="ARBA" id="ARBA00022475"/>
    </source>
</evidence>
<evidence type="ECO:0000256" key="10">
    <source>
        <dbReference type="ARBA" id="ARBA00023098"/>
    </source>
</evidence>
<evidence type="ECO:0000256" key="5">
    <source>
        <dbReference type="ARBA" id="ARBA00022519"/>
    </source>
</evidence>
<dbReference type="InterPro" id="IPR037185">
    <property type="entry name" value="EmrE-like"/>
</dbReference>
<keyword evidence="3" id="KW-1003">Cell membrane</keyword>
<dbReference type="PANTHER" id="PTHR30561">
    <property type="entry name" value="SMR FAMILY PROTON-DEPENDENT DRUG EFFLUX TRANSPORTER SUGE"/>
    <property type="match status" value="1"/>
</dbReference>
<evidence type="ECO:0000256" key="9">
    <source>
        <dbReference type="ARBA" id="ARBA00022989"/>
    </source>
</evidence>
<dbReference type="RefSeq" id="WP_075752446.1">
    <property type="nucleotide sequence ID" value="NZ_LT608335.1"/>
</dbReference>
<feature type="transmembrane region" description="Helical" evidence="12">
    <location>
        <begin position="95"/>
        <end position="112"/>
    </location>
</feature>
<keyword evidence="11 12" id="KW-0472">Membrane</keyword>
<dbReference type="GO" id="GO:0022857">
    <property type="term" value="F:transmembrane transporter activity"/>
    <property type="evidence" value="ECO:0007669"/>
    <property type="project" value="InterPro"/>
</dbReference>
<proteinExistence type="inferred from homology"/>
<keyword evidence="8" id="KW-0448">Lipopolysaccharide biosynthesis</keyword>
<keyword evidence="7 12" id="KW-0812">Transmembrane</keyword>
<dbReference type="GO" id="GO:0005886">
    <property type="term" value="C:plasma membrane"/>
    <property type="evidence" value="ECO:0007669"/>
    <property type="project" value="UniProtKB-SubCell"/>
</dbReference>
<keyword evidence="6" id="KW-0441">Lipid A biosynthesis</keyword>